<evidence type="ECO:0000259" key="6">
    <source>
        <dbReference type="SMART" id="SM00385"/>
    </source>
</evidence>
<feature type="domain" description="Cyclin-like" evidence="6">
    <location>
        <begin position="268"/>
        <end position="352"/>
    </location>
</feature>
<evidence type="ECO:0000259" key="7">
    <source>
        <dbReference type="SMART" id="SM01332"/>
    </source>
</evidence>
<dbReference type="InterPro" id="IPR006671">
    <property type="entry name" value="Cyclin_N"/>
</dbReference>
<accession>A0ABP1RAD3</accession>
<dbReference type="CDD" id="cd20508">
    <property type="entry name" value="CYCLIN_CCNB3_rpt1"/>
    <property type="match status" value="1"/>
</dbReference>
<name>A0ABP1RAD3_9HEXA</name>
<dbReference type="PIRSF" id="PIRSF001771">
    <property type="entry name" value="Cyclin_A_B_D_E"/>
    <property type="match status" value="1"/>
</dbReference>
<protein>
    <recommendedName>
        <fullName evidence="10">G2/mitotic-specific cyclin-B3</fullName>
    </recommendedName>
</protein>
<dbReference type="Pfam" id="PF00134">
    <property type="entry name" value="Cyclin_N"/>
    <property type="match status" value="1"/>
</dbReference>
<gene>
    <name evidence="8" type="ORF">ODALV1_LOCUS18271</name>
</gene>
<dbReference type="Proteomes" id="UP001642540">
    <property type="component" value="Unassembled WGS sequence"/>
</dbReference>
<comment type="similarity">
    <text evidence="4">Belongs to the cyclin family.</text>
</comment>
<dbReference type="SUPFAM" id="SSF47954">
    <property type="entry name" value="Cyclin-like"/>
    <property type="match status" value="2"/>
</dbReference>
<dbReference type="InterPro" id="IPR036915">
    <property type="entry name" value="Cyclin-like_sf"/>
</dbReference>
<keyword evidence="3" id="KW-0131">Cell cycle</keyword>
<evidence type="ECO:0000313" key="9">
    <source>
        <dbReference type="Proteomes" id="UP001642540"/>
    </source>
</evidence>
<feature type="compositionally biased region" description="Basic and acidic residues" evidence="5">
    <location>
        <begin position="56"/>
        <end position="67"/>
    </location>
</feature>
<reference evidence="8 9" key="1">
    <citation type="submission" date="2024-08" db="EMBL/GenBank/DDBJ databases">
        <authorList>
            <person name="Cucini C."/>
            <person name="Frati F."/>
        </authorList>
    </citation>
    <scope>NUCLEOTIDE SEQUENCE [LARGE SCALE GENOMIC DNA]</scope>
</reference>
<evidence type="ECO:0000256" key="2">
    <source>
        <dbReference type="ARBA" id="ARBA00023127"/>
    </source>
</evidence>
<dbReference type="Pfam" id="PF02984">
    <property type="entry name" value="Cyclin_C"/>
    <property type="match status" value="1"/>
</dbReference>
<keyword evidence="1" id="KW-0132">Cell division</keyword>
<dbReference type="SMART" id="SM01332">
    <property type="entry name" value="Cyclin_C"/>
    <property type="match status" value="1"/>
</dbReference>
<evidence type="ECO:0000256" key="3">
    <source>
        <dbReference type="ARBA" id="ARBA00023306"/>
    </source>
</evidence>
<sequence>MNRAREAPKLRIGLGGNKRKADISPRKEKDAKKRSALGDLTNAAKKKAAGLGGKDGVTKENKDKIEKPSLIPTIQEPSRVTRARSKSLKENEGPVKRCDPGTEAAKPVVGVEQSNRILREFGQVANAKHLPKITRRSKSISKPIVKGDDKKDLASGSSSSSISEEEPSMYHTAYSTPVLELETSSGGKASTEEIQNRKNEILTEKTKSRLPDGVADFDEESGDDPFQVGLYATDIFAYYKRREVRFPIKKYLEKQVELNKNMRSILIDWMVEVQESFEMNHETLYLAVKLVDLFLGRTLVKRDKLQLVGTTALYIAAKYDERCPPVIDDFCYICDDAYSQKDVIQMEEKMLKSLKFDIGVPLSYRFLRRFARVAKLDMETLTLARFILEMSLMEYDFIDGLDSMMAASALLLALKILKIENAWSSTLKYYSTYAVEDLFDMTHRLYDFLRKPQAHLKTIRSKYSHKVFYEVAKIPLPEELKL</sequence>
<evidence type="ECO:0000256" key="1">
    <source>
        <dbReference type="ARBA" id="ARBA00022618"/>
    </source>
</evidence>
<dbReference type="InterPro" id="IPR046965">
    <property type="entry name" value="Cyclin_A/B-like"/>
</dbReference>
<proteinExistence type="inferred from homology"/>
<dbReference type="EMBL" id="CAXLJM020000057">
    <property type="protein sequence ID" value="CAL8118766.1"/>
    <property type="molecule type" value="Genomic_DNA"/>
</dbReference>
<feature type="region of interest" description="Disordered" evidence="5">
    <location>
        <begin position="1"/>
        <end position="110"/>
    </location>
</feature>
<dbReference type="PANTHER" id="PTHR10177">
    <property type="entry name" value="CYCLINS"/>
    <property type="match status" value="1"/>
</dbReference>
<keyword evidence="2 4" id="KW-0195">Cyclin</keyword>
<evidence type="ECO:0000256" key="5">
    <source>
        <dbReference type="SAM" id="MobiDB-lite"/>
    </source>
</evidence>
<dbReference type="Gene3D" id="1.10.472.10">
    <property type="entry name" value="Cyclin-like"/>
    <property type="match status" value="2"/>
</dbReference>
<dbReference type="InterPro" id="IPR039361">
    <property type="entry name" value="Cyclin"/>
</dbReference>
<feature type="region of interest" description="Disordered" evidence="5">
    <location>
        <begin position="132"/>
        <end position="169"/>
    </location>
</feature>
<feature type="domain" description="Cyclin-like" evidence="6">
    <location>
        <begin position="365"/>
        <end position="447"/>
    </location>
</feature>
<dbReference type="InterPro" id="IPR004367">
    <property type="entry name" value="Cyclin_C-dom"/>
</dbReference>
<evidence type="ECO:0000256" key="4">
    <source>
        <dbReference type="RuleBase" id="RU000383"/>
    </source>
</evidence>
<feature type="compositionally biased region" description="Basic and acidic residues" evidence="5">
    <location>
        <begin position="19"/>
        <end position="33"/>
    </location>
</feature>
<dbReference type="SMART" id="SM00385">
    <property type="entry name" value="CYCLIN"/>
    <property type="match status" value="2"/>
</dbReference>
<organism evidence="8 9">
    <name type="scientific">Orchesella dallaii</name>
    <dbReference type="NCBI Taxonomy" id="48710"/>
    <lineage>
        <taxon>Eukaryota</taxon>
        <taxon>Metazoa</taxon>
        <taxon>Ecdysozoa</taxon>
        <taxon>Arthropoda</taxon>
        <taxon>Hexapoda</taxon>
        <taxon>Collembola</taxon>
        <taxon>Entomobryomorpha</taxon>
        <taxon>Entomobryoidea</taxon>
        <taxon>Orchesellidae</taxon>
        <taxon>Orchesellinae</taxon>
        <taxon>Orchesella</taxon>
    </lineage>
</organism>
<comment type="caution">
    <text evidence="8">The sequence shown here is derived from an EMBL/GenBank/DDBJ whole genome shotgun (WGS) entry which is preliminary data.</text>
</comment>
<feature type="domain" description="Cyclin C-terminal" evidence="7">
    <location>
        <begin position="361"/>
        <end position="477"/>
    </location>
</feature>
<dbReference type="InterPro" id="IPR013763">
    <property type="entry name" value="Cyclin-like_dom"/>
</dbReference>
<feature type="compositionally biased region" description="Basic and acidic residues" evidence="5">
    <location>
        <begin position="87"/>
        <end position="100"/>
    </location>
</feature>
<keyword evidence="9" id="KW-1185">Reference proteome</keyword>
<evidence type="ECO:0000313" key="8">
    <source>
        <dbReference type="EMBL" id="CAL8118766.1"/>
    </source>
</evidence>
<evidence type="ECO:0008006" key="10">
    <source>
        <dbReference type="Google" id="ProtNLM"/>
    </source>
</evidence>